<keyword evidence="1" id="KW-1133">Transmembrane helix</keyword>
<keyword evidence="1" id="KW-0812">Transmembrane</keyword>
<organism evidence="2">
    <name type="scientific">Glossina morsitans morsitans</name>
    <name type="common">Savannah tsetse fly</name>
    <dbReference type="NCBI Taxonomy" id="37546"/>
    <lineage>
        <taxon>Eukaryota</taxon>
        <taxon>Metazoa</taxon>
        <taxon>Ecdysozoa</taxon>
        <taxon>Arthropoda</taxon>
        <taxon>Hexapoda</taxon>
        <taxon>Insecta</taxon>
        <taxon>Pterygota</taxon>
        <taxon>Neoptera</taxon>
        <taxon>Endopterygota</taxon>
        <taxon>Diptera</taxon>
        <taxon>Brachycera</taxon>
        <taxon>Muscomorpha</taxon>
        <taxon>Hippoboscoidea</taxon>
        <taxon>Glossinidae</taxon>
        <taxon>Glossina</taxon>
    </lineage>
</organism>
<reference evidence="2" key="1">
    <citation type="journal article" date="2010" name="BMC Genomics">
        <title>An insight into the sialome of Glossina morsitans morsitans.</title>
        <authorList>
            <person name="Alves-Silva J."/>
            <person name="Ribeiro J.M."/>
            <person name="Van Den Abbeele J."/>
            <person name="Attardo G."/>
            <person name="Hao Z."/>
            <person name="Haines L.R."/>
            <person name="Soares M.B."/>
            <person name="Berriman M."/>
            <person name="Aksoy S."/>
            <person name="Lehane M.J."/>
        </authorList>
    </citation>
    <scope>NUCLEOTIDE SEQUENCE</scope>
    <source>
        <tissue evidence="2">Salivary gland</tissue>
    </source>
</reference>
<keyword evidence="1" id="KW-0472">Membrane</keyword>
<accession>D3TSP5</accession>
<evidence type="ECO:0000256" key="1">
    <source>
        <dbReference type="SAM" id="Phobius"/>
    </source>
</evidence>
<dbReference type="AlphaFoldDB" id="D3TSP5"/>
<protein>
    <submittedName>
        <fullName evidence="2">Hypothetical secreted peptide</fullName>
    </submittedName>
</protein>
<feature type="transmembrane region" description="Helical" evidence="1">
    <location>
        <begin position="32"/>
        <end position="49"/>
    </location>
</feature>
<sequence length="56" mass="6315">MLLGVLVFFNIAVINATVFVSAVLANFTNFPFVYIFLHIFLLILYAFTVEGAPRVF</sequence>
<reference evidence="2" key="2">
    <citation type="submission" date="2010-01" db="EMBL/GenBank/DDBJ databases">
        <authorList>
            <consortium name="International Glossina Genome Initiative"/>
            <person name="da Silva J."/>
            <person name="Ribeiro J.M.C."/>
            <person name="Abbeele J.V."/>
            <person name="Attardo G."/>
            <person name="Hao Z."/>
            <person name="Haines L.R."/>
            <person name="Soares M.B."/>
            <person name="Berriman M."/>
            <person name="Aksoy S."/>
            <person name="Lehane M.J."/>
        </authorList>
    </citation>
    <scope>NUCLEOTIDE SEQUENCE</scope>
    <source>
        <tissue evidence="2">Salivary gland</tissue>
    </source>
</reference>
<proteinExistence type="evidence at transcript level"/>
<evidence type="ECO:0000313" key="2">
    <source>
        <dbReference type="EMBL" id="ADD20723.1"/>
    </source>
</evidence>
<name>D3TSP5_GLOMM</name>
<dbReference type="EMBL" id="EZ424447">
    <property type="protein sequence ID" value="ADD20723.1"/>
    <property type="molecule type" value="mRNA"/>
</dbReference>
<feature type="transmembrane region" description="Helical" evidence="1">
    <location>
        <begin position="6"/>
        <end position="25"/>
    </location>
</feature>